<dbReference type="Proteomes" id="UP000078428">
    <property type="component" value="Unassembled WGS sequence"/>
</dbReference>
<dbReference type="GO" id="GO:0016491">
    <property type="term" value="F:oxidoreductase activity"/>
    <property type="evidence" value="ECO:0007669"/>
    <property type="project" value="UniProtKB-KW"/>
</dbReference>
<comment type="caution">
    <text evidence="5">The sequence shown here is derived from an EMBL/GenBank/DDBJ whole genome shotgun (WGS) entry which is preliminary data.</text>
</comment>
<dbReference type="InterPro" id="IPR002346">
    <property type="entry name" value="Mopterin_DH_FAD-bd"/>
</dbReference>
<accession>A0A178M7R9</accession>
<dbReference type="Gene3D" id="3.30.465.10">
    <property type="match status" value="1"/>
</dbReference>
<dbReference type="InterPro" id="IPR036683">
    <property type="entry name" value="CO_DH_flav_C_dom_sf"/>
</dbReference>
<dbReference type="InterPro" id="IPR036318">
    <property type="entry name" value="FAD-bd_PCMH-like_sf"/>
</dbReference>
<dbReference type="STRING" id="1285242.A6A04_08320"/>
<proteinExistence type="predicted"/>
<dbReference type="SMART" id="SM01092">
    <property type="entry name" value="CO_deh_flav_C"/>
    <property type="match status" value="1"/>
</dbReference>
<keyword evidence="6" id="KW-1185">Reference proteome</keyword>
<dbReference type="Gene3D" id="3.30.390.50">
    <property type="entry name" value="CO dehydrogenase flavoprotein, C-terminal domain"/>
    <property type="match status" value="1"/>
</dbReference>
<dbReference type="InterPro" id="IPR016169">
    <property type="entry name" value="FAD-bd_PCMH_sub2"/>
</dbReference>
<evidence type="ECO:0000256" key="1">
    <source>
        <dbReference type="ARBA" id="ARBA00022630"/>
    </source>
</evidence>
<dbReference type="InterPro" id="IPR005107">
    <property type="entry name" value="CO_DH_flav_C"/>
</dbReference>
<keyword evidence="3" id="KW-0560">Oxidoreductase</keyword>
<reference evidence="5 6" key="1">
    <citation type="submission" date="2016-04" db="EMBL/GenBank/DDBJ databases">
        <title>Draft genome sequence of freshwater magnetotactic bacteria Magnetospirillum marisnigri SP-1 and Magnetospirillum moscoviense BB-1.</title>
        <authorList>
            <person name="Koziaeva V."/>
            <person name="Dziuba M.V."/>
            <person name="Ivanov T.M."/>
            <person name="Kuznetsov B."/>
            <person name="Grouzdev D.S."/>
        </authorList>
    </citation>
    <scope>NUCLEOTIDE SEQUENCE [LARGE SCALE GENOMIC DNA]</scope>
    <source>
        <strain evidence="5 6">SP-1</strain>
    </source>
</reference>
<organism evidence="5 6">
    <name type="scientific">Paramagnetospirillum marisnigri</name>
    <dbReference type="NCBI Taxonomy" id="1285242"/>
    <lineage>
        <taxon>Bacteria</taxon>
        <taxon>Pseudomonadati</taxon>
        <taxon>Pseudomonadota</taxon>
        <taxon>Alphaproteobacteria</taxon>
        <taxon>Rhodospirillales</taxon>
        <taxon>Magnetospirillaceae</taxon>
        <taxon>Paramagnetospirillum</taxon>
    </lineage>
</organism>
<dbReference type="SUPFAM" id="SSF56176">
    <property type="entry name" value="FAD-binding/transporter-associated domain-like"/>
    <property type="match status" value="1"/>
</dbReference>
<dbReference type="RefSeq" id="WP_068495646.1">
    <property type="nucleotide sequence ID" value="NZ_LWQT01000109.1"/>
</dbReference>
<feature type="domain" description="FAD-binding PCMH-type" evidence="4">
    <location>
        <begin position="1"/>
        <end position="166"/>
    </location>
</feature>
<keyword evidence="2" id="KW-0274">FAD</keyword>
<dbReference type="InterPro" id="IPR016166">
    <property type="entry name" value="FAD-bd_PCMH"/>
</dbReference>
<dbReference type="InterPro" id="IPR016167">
    <property type="entry name" value="FAD-bd_PCMH_sub1"/>
</dbReference>
<dbReference type="Pfam" id="PF00941">
    <property type="entry name" value="FAD_binding_5"/>
    <property type="match status" value="1"/>
</dbReference>
<dbReference type="PANTHER" id="PTHR42659">
    <property type="entry name" value="XANTHINE DEHYDROGENASE SUBUNIT C-RELATED"/>
    <property type="match status" value="1"/>
</dbReference>
<evidence type="ECO:0000259" key="4">
    <source>
        <dbReference type="PROSITE" id="PS51387"/>
    </source>
</evidence>
<evidence type="ECO:0000256" key="3">
    <source>
        <dbReference type="ARBA" id="ARBA00023002"/>
    </source>
</evidence>
<evidence type="ECO:0000313" key="5">
    <source>
        <dbReference type="EMBL" id="OAN44809.1"/>
    </source>
</evidence>
<dbReference type="EMBL" id="LWQT01000109">
    <property type="protein sequence ID" value="OAN44809.1"/>
    <property type="molecule type" value="Genomic_DNA"/>
</dbReference>
<dbReference type="InterPro" id="IPR051312">
    <property type="entry name" value="Diverse_Substr_Oxidored"/>
</dbReference>
<dbReference type="OrthoDB" id="9793944at2"/>
<dbReference type="PANTHER" id="PTHR42659:SF2">
    <property type="entry name" value="XANTHINE DEHYDROGENASE SUBUNIT C-RELATED"/>
    <property type="match status" value="1"/>
</dbReference>
<keyword evidence="1" id="KW-0285">Flavoprotein</keyword>
<gene>
    <name evidence="5" type="ORF">A6A04_08320</name>
</gene>
<sequence length="260" mass="27260">MMPFDFRRPASLAEALMAGEGAAEPRYLAGGQSLVAALKLRLAQPDRLIDITRLPELRQIRREPGRLVIGAAVTHAEMAGLSDCAALADLSGSIGDLQVRNMGTLGGALAHADPASDHAAAVLGLGAEIHTDRRVITADDFFLGMFETALEPGELVIEIAYPLPLQAAYAKVRNPASGYPVVGVFVARTRECIRVAVTGAGDCAFRLSAFEAALARDFSAAALAGLVVSPDALNRDLHASAEYRAHLVGVLAARAVEAAR</sequence>
<protein>
    <submittedName>
        <fullName evidence="5">Carbon monoxide dehydrogenase</fullName>
    </submittedName>
</protein>
<dbReference type="SUPFAM" id="SSF55447">
    <property type="entry name" value="CO dehydrogenase flavoprotein C-terminal domain-like"/>
    <property type="match status" value="1"/>
</dbReference>
<dbReference type="AlphaFoldDB" id="A0A178M7R9"/>
<evidence type="ECO:0000313" key="6">
    <source>
        <dbReference type="Proteomes" id="UP000078428"/>
    </source>
</evidence>
<dbReference type="Gene3D" id="3.30.43.10">
    <property type="entry name" value="Uridine Diphospho-n-acetylenolpyruvylglucosamine Reductase, domain 2"/>
    <property type="match status" value="1"/>
</dbReference>
<dbReference type="GO" id="GO:0071949">
    <property type="term" value="F:FAD binding"/>
    <property type="evidence" value="ECO:0007669"/>
    <property type="project" value="InterPro"/>
</dbReference>
<evidence type="ECO:0000256" key="2">
    <source>
        <dbReference type="ARBA" id="ARBA00022827"/>
    </source>
</evidence>
<dbReference type="PROSITE" id="PS51387">
    <property type="entry name" value="FAD_PCMH"/>
    <property type="match status" value="1"/>
</dbReference>
<name>A0A178M7R9_9PROT</name>